<keyword evidence="2" id="KW-0808">Transferase</keyword>
<proteinExistence type="predicted"/>
<gene>
    <name evidence="2" type="ORF">SAMN04489812_3106</name>
</gene>
<protein>
    <submittedName>
        <fullName evidence="2">Phosphotransferase enzyme family protein</fullName>
    </submittedName>
</protein>
<sequence>MTMSVTDSGAEMGRSSLIGKDGRVRADPEAIARIRQQLRAEPALGALTDLAVLEAEWGASGLHFVGTWNATGADVIVKIGVSPSQRWWTEAISREDPALAPILFASGGRLGDIDLGWMVSERLPGGLHAGWHGQEFTMLMAAAARFHRFARRHPSGPHSVTTAGDVASWIDSAITRGVPGPAAALLGSVDQDWELVSQACPPEICHGDLHMANVLSRTPAPQLSDALLIDFEPCLMPWVFEAAYCQVLNSDPARVGWRELILLLDEQRGALGLPTISNIADLRRVETIVLGWYALRMWSIIGPDTDPAWRSPQIWRAAIDDYVSQAVQS</sequence>
<keyword evidence="3" id="KW-1185">Reference proteome</keyword>
<dbReference type="AlphaFoldDB" id="A0A1H1V8E7"/>
<evidence type="ECO:0000313" key="2">
    <source>
        <dbReference type="EMBL" id="SDS81008.1"/>
    </source>
</evidence>
<reference evidence="2 3" key="1">
    <citation type="submission" date="2016-10" db="EMBL/GenBank/DDBJ databases">
        <authorList>
            <person name="de Groot N.N."/>
        </authorList>
    </citation>
    <scope>NUCLEOTIDE SEQUENCE [LARGE SCALE GENOMIC DNA]</scope>
    <source>
        <strain evidence="2 3">DSM 21800</strain>
    </source>
</reference>
<name>A0A1H1V8E7_9ACTN</name>
<dbReference type="GO" id="GO:0016740">
    <property type="term" value="F:transferase activity"/>
    <property type="evidence" value="ECO:0007669"/>
    <property type="project" value="UniProtKB-KW"/>
</dbReference>
<dbReference type="EMBL" id="LT629772">
    <property type="protein sequence ID" value="SDS81008.1"/>
    <property type="molecule type" value="Genomic_DNA"/>
</dbReference>
<organism evidence="2 3">
    <name type="scientific">Microlunatus soli</name>
    <dbReference type="NCBI Taxonomy" id="630515"/>
    <lineage>
        <taxon>Bacteria</taxon>
        <taxon>Bacillati</taxon>
        <taxon>Actinomycetota</taxon>
        <taxon>Actinomycetes</taxon>
        <taxon>Propionibacteriales</taxon>
        <taxon>Propionibacteriaceae</taxon>
        <taxon>Microlunatus</taxon>
    </lineage>
</organism>
<dbReference type="Pfam" id="PF01636">
    <property type="entry name" value="APH"/>
    <property type="match status" value="1"/>
</dbReference>
<dbReference type="InterPro" id="IPR011009">
    <property type="entry name" value="Kinase-like_dom_sf"/>
</dbReference>
<evidence type="ECO:0000313" key="3">
    <source>
        <dbReference type="Proteomes" id="UP000199103"/>
    </source>
</evidence>
<feature type="domain" description="Aminoglycoside phosphotransferase" evidence="1">
    <location>
        <begin position="100"/>
        <end position="258"/>
    </location>
</feature>
<accession>A0A1H1V8E7</accession>
<dbReference type="STRING" id="630515.SAMN04489812_3106"/>
<dbReference type="InterPro" id="IPR002575">
    <property type="entry name" value="Aminoglycoside_PTrfase"/>
</dbReference>
<dbReference type="SUPFAM" id="SSF56112">
    <property type="entry name" value="Protein kinase-like (PK-like)"/>
    <property type="match status" value="1"/>
</dbReference>
<dbReference type="Proteomes" id="UP000199103">
    <property type="component" value="Chromosome I"/>
</dbReference>
<evidence type="ECO:0000259" key="1">
    <source>
        <dbReference type="Pfam" id="PF01636"/>
    </source>
</evidence>